<dbReference type="EMBL" id="BMXK01000008">
    <property type="protein sequence ID" value="GHD08966.1"/>
    <property type="molecule type" value="Genomic_DNA"/>
</dbReference>
<proteinExistence type="predicted"/>
<evidence type="ECO:0000313" key="3">
    <source>
        <dbReference type="Proteomes" id="UP000642819"/>
    </source>
</evidence>
<accession>A0ABQ3GKF9</accession>
<gene>
    <name evidence="2" type="ORF">GCM10008096_21320</name>
</gene>
<evidence type="ECO:0000256" key="1">
    <source>
        <dbReference type="SAM" id="MobiDB-lite"/>
    </source>
</evidence>
<evidence type="ECO:0000313" key="2">
    <source>
        <dbReference type="EMBL" id="GHD08966.1"/>
    </source>
</evidence>
<feature type="region of interest" description="Disordered" evidence="1">
    <location>
        <begin position="83"/>
        <end position="113"/>
    </location>
</feature>
<keyword evidence="3" id="KW-1185">Reference proteome</keyword>
<name>A0ABQ3GKF9_9MICC</name>
<feature type="region of interest" description="Disordered" evidence="1">
    <location>
        <begin position="28"/>
        <end position="51"/>
    </location>
</feature>
<dbReference type="Proteomes" id="UP000642819">
    <property type="component" value="Unassembled WGS sequence"/>
</dbReference>
<sequence>MDMDPPVTAQFRDQLVVPHVYGHDFPRTAAEEDVGETARGGAGVEASPFGDDDVGKAVERACELVSGAADVFIPFGGVDGQPHGAADLRRGLRRGSAGDADASLGDQAAGMRA</sequence>
<protein>
    <submittedName>
        <fullName evidence="2">Uncharacterized protein</fullName>
    </submittedName>
</protein>
<reference evidence="3" key="1">
    <citation type="journal article" date="2019" name="Int. J. Syst. Evol. Microbiol.">
        <title>The Global Catalogue of Microorganisms (GCM) 10K type strain sequencing project: providing services to taxonomists for standard genome sequencing and annotation.</title>
        <authorList>
            <consortium name="The Broad Institute Genomics Platform"/>
            <consortium name="The Broad Institute Genome Sequencing Center for Infectious Disease"/>
            <person name="Wu L."/>
            <person name="Ma J."/>
        </authorList>
    </citation>
    <scope>NUCLEOTIDE SEQUENCE [LARGE SCALE GENOMIC DNA]</scope>
    <source>
        <strain evidence="3">KCTC 19466</strain>
    </source>
</reference>
<comment type="caution">
    <text evidence="2">The sequence shown here is derived from an EMBL/GenBank/DDBJ whole genome shotgun (WGS) entry which is preliminary data.</text>
</comment>
<organism evidence="2 3">
    <name type="scientific">Zhihengliuella salsuginis</name>
    <dbReference type="NCBI Taxonomy" id="578222"/>
    <lineage>
        <taxon>Bacteria</taxon>
        <taxon>Bacillati</taxon>
        <taxon>Actinomycetota</taxon>
        <taxon>Actinomycetes</taxon>
        <taxon>Micrococcales</taxon>
        <taxon>Micrococcaceae</taxon>
        <taxon>Zhihengliuella</taxon>
    </lineage>
</organism>